<dbReference type="Proteomes" id="UP001347796">
    <property type="component" value="Unassembled WGS sequence"/>
</dbReference>
<evidence type="ECO:0000313" key="4">
    <source>
        <dbReference type="EMBL" id="KAK6186910.1"/>
    </source>
</evidence>
<keyword evidence="1" id="KW-0175">Coiled coil</keyword>
<evidence type="ECO:0000256" key="3">
    <source>
        <dbReference type="SAM" id="SignalP"/>
    </source>
</evidence>
<feature type="signal peptide" evidence="3">
    <location>
        <begin position="1"/>
        <end position="24"/>
    </location>
</feature>
<keyword evidence="3" id="KW-0732">Signal</keyword>
<dbReference type="EMBL" id="JAZGQO010000005">
    <property type="protein sequence ID" value="KAK6186910.1"/>
    <property type="molecule type" value="Genomic_DNA"/>
</dbReference>
<feature type="coiled-coil region" evidence="1">
    <location>
        <begin position="224"/>
        <end position="251"/>
    </location>
</feature>
<keyword evidence="5" id="KW-1185">Reference proteome</keyword>
<evidence type="ECO:0000256" key="2">
    <source>
        <dbReference type="SAM" id="MobiDB-lite"/>
    </source>
</evidence>
<evidence type="ECO:0000313" key="5">
    <source>
        <dbReference type="Proteomes" id="UP001347796"/>
    </source>
</evidence>
<proteinExistence type="predicted"/>
<organism evidence="4 5">
    <name type="scientific">Patella caerulea</name>
    <name type="common">Rayed Mediterranean limpet</name>
    <dbReference type="NCBI Taxonomy" id="87958"/>
    <lineage>
        <taxon>Eukaryota</taxon>
        <taxon>Metazoa</taxon>
        <taxon>Spiralia</taxon>
        <taxon>Lophotrochozoa</taxon>
        <taxon>Mollusca</taxon>
        <taxon>Gastropoda</taxon>
        <taxon>Patellogastropoda</taxon>
        <taxon>Patelloidea</taxon>
        <taxon>Patellidae</taxon>
        <taxon>Patella</taxon>
    </lineage>
</organism>
<dbReference type="AlphaFoldDB" id="A0AAN8K0W8"/>
<protein>
    <submittedName>
        <fullName evidence="4">Uncharacterized protein</fullName>
    </submittedName>
</protein>
<feature type="region of interest" description="Disordered" evidence="2">
    <location>
        <begin position="188"/>
        <end position="214"/>
    </location>
</feature>
<feature type="chain" id="PRO_5043023161" evidence="3">
    <location>
        <begin position="25"/>
        <end position="267"/>
    </location>
</feature>
<reference evidence="4 5" key="1">
    <citation type="submission" date="2024-01" db="EMBL/GenBank/DDBJ databases">
        <title>The genome of the rayed Mediterranean limpet Patella caerulea (Linnaeus, 1758).</title>
        <authorList>
            <person name="Anh-Thu Weber A."/>
            <person name="Halstead-Nussloch G."/>
        </authorList>
    </citation>
    <scope>NUCLEOTIDE SEQUENCE [LARGE SCALE GENOMIC DNA]</scope>
    <source>
        <strain evidence="4">AATW-2023a</strain>
        <tissue evidence="4">Whole specimen</tissue>
    </source>
</reference>
<sequence length="267" mass="30116">MTNSILLSLYTSLIGSIYSLGSKADDNVQLSEEEFFTVAKSPDNTCSTRITFKKEQYFNIFEELLFNHYGSQNFEERRQNGKVMTGEHQMKKVVLTLYRSTRCLHIQGAATSKWYKDMFPLFVERFQKISLAKNSNSRVEDVELEAATSEKAIIPPTESSSYTSLPTARVEDVELEAATSEKAIIPPTESSSYASLPTTSPIHSSTPVKNVSSEVNDHGILPRVTELEKKVKILQEQIDILVQQIKDLSTNQTSSDSVLYLKPCYYE</sequence>
<accession>A0AAN8K0W8</accession>
<comment type="caution">
    <text evidence="4">The sequence shown here is derived from an EMBL/GenBank/DDBJ whole genome shotgun (WGS) entry which is preliminary data.</text>
</comment>
<gene>
    <name evidence="4" type="ORF">SNE40_006170</name>
</gene>
<name>A0AAN8K0W8_PATCE</name>
<evidence type="ECO:0000256" key="1">
    <source>
        <dbReference type="SAM" id="Coils"/>
    </source>
</evidence>